<comment type="caution">
    <text evidence="1">The sequence shown here is derived from an EMBL/GenBank/DDBJ whole genome shotgun (WGS) entry which is preliminary data.</text>
</comment>
<dbReference type="EMBL" id="DSPX01000138">
    <property type="protein sequence ID" value="HGG01701.1"/>
    <property type="molecule type" value="Genomic_DNA"/>
</dbReference>
<dbReference type="AlphaFoldDB" id="A0A7C3ZMW9"/>
<sequence>MPDDYKKLGLGGLTSLVTNIKVSRWGNEVLLELVYDPTEKRIPYSLVFQNCQKIQWEVLHGEDATDIEADLIGIHLGEEGDRKAAVIHTDIFEISLLYGKMKIYKDRVDEYYQHHTTEMKVKATAQPL</sequence>
<organism evidence="1">
    <name type="scientific">Planktothricoides sp. SpSt-374</name>
    <dbReference type="NCBI Taxonomy" id="2282167"/>
    <lineage>
        <taxon>Bacteria</taxon>
        <taxon>Bacillati</taxon>
        <taxon>Cyanobacteriota</taxon>
        <taxon>Cyanophyceae</taxon>
        <taxon>Oscillatoriophycideae</taxon>
        <taxon>Oscillatoriales</taxon>
        <taxon>Oscillatoriaceae</taxon>
        <taxon>Planktothricoides</taxon>
    </lineage>
</organism>
<evidence type="ECO:0000313" key="1">
    <source>
        <dbReference type="EMBL" id="HGG01701.1"/>
    </source>
</evidence>
<proteinExistence type="predicted"/>
<gene>
    <name evidence="1" type="ORF">ENR15_13875</name>
</gene>
<accession>A0A7C3ZMW9</accession>
<protein>
    <submittedName>
        <fullName evidence="1">Uncharacterized protein</fullName>
    </submittedName>
</protein>
<reference evidence="1" key="1">
    <citation type="journal article" date="2020" name="mSystems">
        <title>Genome- and Community-Level Interaction Insights into Carbon Utilization and Element Cycling Functions of Hydrothermarchaeota in Hydrothermal Sediment.</title>
        <authorList>
            <person name="Zhou Z."/>
            <person name="Liu Y."/>
            <person name="Xu W."/>
            <person name="Pan J."/>
            <person name="Luo Z.H."/>
            <person name="Li M."/>
        </authorList>
    </citation>
    <scope>NUCLEOTIDE SEQUENCE [LARGE SCALE GENOMIC DNA]</scope>
    <source>
        <strain evidence="1">SpSt-374</strain>
    </source>
</reference>
<name>A0A7C3ZMW9_9CYAN</name>